<evidence type="ECO:0000256" key="6">
    <source>
        <dbReference type="ARBA" id="ARBA00022989"/>
    </source>
</evidence>
<evidence type="ECO:0000256" key="5">
    <source>
        <dbReference type="ARBA" id="ARBA00022737"/>
    </source>
</evidence>
<dbReference type="OMA" id="QNAFRTE"/>
<name>A0A813DNX5_POLGL</name>
<evidence type="ECO:0000256" key="4">
    <source>
        <dbReference type="ARBA" id="ARBA00022692"/>
    </source>
</evidence>
<dbReference type="InterPro" id="IPR018108">
    <property type="entry name" value="MCP_transmembrane"/>
</dbReference>
<dbReference type="PROSITE" id="PS50920">
    <property type="entry name" value="SOLCAR"/>
    <property type="match status" value="2"/>
</dbReference>
<evidence type="ECO:0000256" key="3">
    <source>
        <dbReference type="ARBA" id="ARBA00022448"/>
    </source>
</evidence>
<feature type="repeat" description="Solcar" evidence="9">
    <location>
        <begin position="181"/>
        <end position="264"/>
    </location>
</feature>
<feature type="repeat" description="Solcar" evidence="9">
    <location>
        <begin position="93"/>
        <end position="174"/>
    </location>
</feature>
<dbReference type="Proteomes" id="UP000654075">
    <property type="component" value="Unassembled WGS sequence"/>
</dbReference>
<evidence type="ECO:0000256" key="2">
    <source>
        <dbReference type="ARBA" id="ARBA00006375"/>
    </source>
</evidence>
<dbReference type="SUPFAM" id="SSF103506">
    <property type="entry name" value="Mitochondrial carrier"/>
    <property type="match status" value="1"/>
</dbReference>
<dbReference type="PANTHER" id="PTHR45624">
    <property type="entry name" value="MITOCHONDRIAL BASIC AMINO ACIDS TRANSPORTER-RELATED"/>
    <property type="match status" value="1"/>
</dbReference>
<protein>
    <recommendedName>
        <fullName evidence="13">Mitochondrial carrier protein</fullName>
    </recommendedName>
</protein>
<comment type="caution">
    <text evidence="11">The sequence shown here is derived from an EMBL/GenBank/DDBJ whole genome shotgun (WGS) entry which is preliminary data.</text>
</comment>
<feature type="non-terminal residue" evidence="11">
    <location>
        <position position="1"/>
    </location>
</feature>
<keyword evidence="5" id="KW-0677">Repeat</keyword>
<keyword evidence="12" id="KW-1185">Reference proteome</keyword>
<evidence type="ECO:0000313" key="12">
    <source>
        <dbReference type="Proteomes" id="UP000654075"/>
    </source>
</evidence>
<evidence type="ECO:0000256" key="7">
    <source>
        <dbReference type="ARBA" id="ARBA00023128"/>
    </source>
</evidence>
<accession>A0A813DNX5</accession>
<dbReference type="PANTHER" id="PTHR45624:SF4">
    <property type="entry name" value="CONGESTED-LIKE TRACHEA PROTEIN-RELATED"/>
    <property type="match status" value="1"/>
</dbReference>
<proteinExistence type="inferred from homology"/>
<evidence type="ECO:0000256" key="9">
    <source>
        <dbReference type="PROSITE-ProRule" id="PRU00282"/>
    </source>
</evidence>
<keyword evidence="8 9" id="KW-0472">Membrane</keyword>
<dbReference type="GO" id="GO:0015227">
    <property type="term" value="F:O-acyl-L-carnitine transmembrane transporter activity"/>
    <property type="evidence" value="ECO:0007669"/>
    <property type="project" value="TreeGrafter"/>
</dbReference>
<evidence type="ECO:0000313" key="11">
    <source>
        <dbReference type="EMBL" id="CAE8587988.1"/>
    </source>
</evidence>
<dbReference type="InterPro" id="IPR050567">
    <property type="entry name" value="Mitochondrial_Carrier"/>
</dbReference>
<dbReference type="GO" id="GO:0031966">
    <property type="term" value="C:mitochondrial membrane"/>
    <property type="evidence" value="ECO:0007669"/>
    <property type="project" value="UniProtKB-SubCell"/>
</dbReference>
<keyword evidence="7" id="KW-0496">Mitochondrion</keyword>
<dbReference type="InterPro" id="IPR023395">
    <property type="entry name" value="MCP_dom_sf"/>
</dbReference>
<evidence type="ECO:0000256" key="8">
    <source>
        <dbReference type="ARBA" id="ARBA00023136"/>
    </source>
</evidence>
<dbReference type="GO" id="GO:0006839">
    <property type="term" value="P:mitochondrial transport"/>
    <property type="evidence" value="ECO:0007669"/>
    <property type="project" value="TreeGrafter"/>
</dbReference>
<keyword evidence="3 10" id="KW-0813">Transport</keyword>
<dbReference type="AlphaFoldDB" id="A0A813DNX5"/>
<evidence type="ECO:0000256" key="10">
    <source>
        <dbReference type="RuleBase" id="RU000488"/>
    </source>
</evidence>
<gene>
    <name evidence="11" type="ORF">PGLA1383_LOCUS6807</name>
</gene>
<keyword evidence="6" id="KW-1133">Transmembrane helix</keyword>
<dbReference type="Gene3D" id="1.50.40.10">
    <property type="entry name" value="Mitochondrial carrier domain"/>
    <property type="match status" value="2"/>
</dbReference>
<keyword evidence="4 9" id="KW-0812">Transmembrane</keyword>
<comment type="subcellular location">
    <subcellularLocation>
        <location evidence="1">Mitochondrion membrane</location>
        <topology evidence="1">Multi-pass membrane protein</topology>
    </subcellularLocation>
</comment>
<dbReference type="GO" id="GO:1902603">
    <property type="term" value="P:carnitine transmembrane transport"/>
    <property type="evidence" value="ECO:0007669"/>
    <property type="project" value="TreeGrafter"/>
</dbReference>
<dbReference type="EMBL" id="CAJNNV010002864">
    <property type="protein sequence ID" value="CAE8587988.1"/>
    <property type="molecule type" value="Genomic_DNA"/>
</dbReference>
<comment type="similarity">
    <text evidence="2 10">Belongs to the mitochondrial carrier (TC 2.A.29) family.</text>
</comment>
<dbReference type="Pfam" id="PF00153">
    <property type="entry name" value="Mito_carr"/>
    <property type="match status" value="3"/>
</dbReference>
<evidence type="ECO:0000256" key="1">
    <source>
        <dbReference type="ARBA" id="ARBA00004225"/>
    </source>
</evidence>
<dbReference type="OrthoDB" id="310160at2759"/>
<sequence>ARQLKFSSASSRRPLWESALSGSAGGVCCTLVGHPLDTIKVRLQVGSTRNLYAGLFSGVASPLAGVTPYWMLNYWAYRLACDAQLSGDQLRPPTVAEASVSGMFSGLVSGGLRCLFDNVKANAQVQSGGTWHAAQALWRSDGPRGLCRGMSTTVVYNGFSQAIYYSTYEWFNANLPTDTLNPAVRTFIAGAMAGLFRWVPFMLPVDIVRQRLYLGTSTSAMAAARAIWAEGGTRAFYRGFWPTVLRSVFANGAALTGITQTEKLLRAWRE</sequence>
<reference evidence="11" key="1">
    <citation type="submission" date="2021-02" db="EMBL/GenBank/DDBJ databases">
        <authorList>
            <person name="Dougan E. K."/>
            <person name="Rhodes N."/>
            <person name="Thang M."/>
            <person name="Chan C."/>
        </authorList>
    </citation>
    <scope>NUCLEOTIDE SEQUENCE</scope>
</reference>
<evidence type="ECO:0008006" key="13">
    <source>
        <dbReference type="Google" id="ProtNLM"/>
    </source>
</evidence>
<organism evidence="11 12">
    <name type="scientific">Polarella glacialis</name>
    <name type="common">Dinoflagellate</name>
    <dbReference type="NCBI Taxonomy" id="89957"/>
    <lineage>
        <taxon>Eukaryota</taxon>
        <taxon>Sar</taxon>
        <taxon>Alveolata</taxon>
        <taxon>Dinophyceae</taxon>
        <taxon>Suessiales</taxon>
        <taxon>Suessiaceae</taxon>
        <taxon>Polarella</taxon>
    </lineage>
</organism>